<dbReference type="EMBL" id="AP014633">
    <property type="protein sequence ID" value="BAP58204.1"/>
    <property type="molecule type" value="Genomic_DNA"/>
</dbReference>
<name>A0A090AKT4_9GAMM</name>
<dbReference type="HAMAP" id="MF_01477">
    <property type="entry name" value="Iojap_RsfS"/>
    <property type="match status" value="1"/>
</dbReference>
<dbReference type="GO" id="GO:0043023">
    <property type="term" value="F:ribosomal large subunit binding"/>
    <property type="evidence" value="ECO:0007669"/>
    <property type="project" value="TreeGrafter"/>
</dbReference>
<evidence type="ECO:0000313" key="4">
    <source>
        <dbReference type="Proteomes" id="UP000031623"/>
    </source>
</evidence>
<proteinExistence type="inferred from homology"/>
<dbReference type="Proteomes" id="UP000031623">
    <property type="component" value="Chromosome"/>
</dbReference>
<dbReference type="PANTHER" id="PTHR21043:SF0">
    <property type="entry name" value="MITOCHONDRIAL ASSEMBLY OF RIBOSOMAL LARGE SUBUNIT PROTEIN 1"/>
    <property type="match status" value="1"/>
</dbReference>
<reference evidence="3 4" key="1">
    <citation type="journal article" date="2014" name="ISME J.">
        <title>Ecophysiology of Thioploca ingrica as revealed by the complete genome sequence supplemented with proteomic evidence.</title>
        <authorList>
            <person name="Kojima H."/>
            <person name="Ogura Y."/>
            <person name="Yamamoto N."/>
            <person name="Togashi T."/>
            <person name="Mori H."/>
            <person name="Watanabe T."/>
            <person name="Nemoto F."/>
            <person name="Kurokawa K."/>
            <person name="Hayashi T."/>
            <person name="Fukui M."/>
        </authorList>
    </citation>
    <scope>NUCLEOTIDE SEQUENCE [LARGE SCALE GENOMIC DNA]</scope>
</reference>
<organism evidence="3 4">
    <name type="scientific">Thioploca ingrica</name>
    <dbReference type="NCBI Taxonomy" id="40754"/>
    <lineage>
        <taxon>Bacteria</taxon>
        <taxon>Pseudomonadati</taxon>
        <taxon>Pseudomonadota</taxon>
        <taxon>Gammaproteobacteria</taxon>
        <taxon>Thiotrichales</taxon>
        <taxon>Thiotrichaceae</taxon>
        <taxon>Thioploca</taxon>
    </lineage>
</organism>
<comment type="function">
    <text evidence="2">Functions as a ribosomal silencing factor. Interacts with ribosomal protein uL14 (rplN), blocking formation of intersubunit bridge B8. Prevents association of the 30S and 50S ribosomal subunits and the formation of functional ribosomes, thus repressing translation.</text>
</comment>
<dbReference type="HOGENOM" id="CLU_092688_6_1_6"/>
<dbReference type="Gene3D" id="3.30.460.10">
    <property type="entry name" value="Beta Polymerase, domain 2"/>
    <property type="match status" value="1"/>
</dbReference>
<dbReference type="STRING" id="40754.THII_3907"/>
<dbReference type="KEGG" id="tig:THII_3907"/>
<comment type="similarity">
    <text evidence="1 2">Belongs to the Iojap/RsfS family.</text>
</comment>
<keyword evidence="2" id="KW-0963">Cytoplasm</keyword>
<evidence type="ECO:0000256" key="2">
    <source>
        <dbReference type="HAMAP-Rule" id="MF_01477"/>
    </source>
</evidence>
<protein>
    <recommendedName>
        <fullName evidence="2">Ribosomal silencing factor RsfS</fullName>
    </recommendedName>
</protein>
<evidence type="ECO:0000256" key="1">
    <source>
        <dbReference type="ARBA" id="ARBA00010574"/>
    </source>
</evidence>
<dbReference type="InterPro" id="IPR004394">
    <property type="entry name" value="Iojap/RsfS/C7orf30"/>
</dbReference>
<gene>
    <name evidence="2" type="primary">rsfS</name>
    <name evidence="3" type="ORF">THII_3907</name>
</gene>
<accession>A0A090AKT4</accession>
<keyword evidence="4" id="KW-1185">Reference proteome</keyword>
<dbReference type="GO" id="GO:0005737">
    <property type="term" value="C:cytoplasm"/>
    <property type="evidence" value="ECO:0007669"/>
    <property type="project" value="UniProtKB-SubCell"/>
</dbReference>
<dbReference type="InterPro" id="IPR043519">
    <property type="entry name" value="NT_sf"/>
</dbReference>
<dbReference type="GO" id="GO:0017148">
    <property type="term" value="P:negative regulation of translation"/>
    <property type="evidence" value="ECO:0007669"/>
    <property type="project" value="UniProtKB-UniRule"/>
</dbReference>
<dbReference type="Pfam" id="PF02410">
    <property type="entry name" value="RsfS"/>
    <property type="match status" value="1"/>
</dbReference>
<dbReference type="GO" id="GO:0090071">
    <property type="term" value="P:negative regulation of ribosome biogenesis"/>
    <property type="evidence" value="ECO:0007669"/>
    <property type="project" value="UniProtKB-UniRule"/>
</dbReference>
<dbReference type="OrthoDB" id="9793681at2"/>
<sequence>MNTEQLLILVEKVLDEKKAKDIKILDVRHLSSITDFMIVASGNTDRQVNALTQHVIQQAKIHGHQPLGEEGSQVGEWALVDLGDIIVHVMQPRIRDFYQLEKLWNDMDKETLFQSAAG</sequence>
<keyword evidence="2" id="KW-0678">Repressor</keyword>
<dbReference type="NCBIfam" id="TIGR00090">
    <property type="entry name" value="rsfS_iojap_ybeB"/>
    <property type="match status" value="1"/>
</dbReference>
<evidence type="ECO:0000313" key="3">
    <source>
        <dbReference type="EMBL" id="BAP58204.1"/>
    </source>
</evidence>
<dbReference type="AlphaFoldDB" id="A0A090AKT4"/>
<dbReference type="GO" id="GO:0042256">
    <property type="term" value="P:cytosolic ribosome assembly"/>
    <property type="evidence" value="ECO:0007669"/>
    <property type="project" value="UniProtKB-UniRule"/>
</dbReference>
<comment type="subunit">
    <text evidence="2">Interacts with ribosomal protein uL14 (rplN).</text>
</comment>
<keyword evidence="2" id="KW-0810">Translation regulation</keyword>
<comment type="subcellular location">
    <subcellularLocation>
        <location evidence="2">Cytoplasm</location>
    </subcellularLocation>
</comment>
<dbReference type="PANTHER" id="PTHR21043">
    <property type="entry name" value="IOJAP SUPERFAMILY ORTHOLOG"/>
    <property type="match status" value="1"/>
</dbReference>
<dbReference type="SUPFAM" id="SSF81301">
    <property type="entry name" value="Nucleotidyltransferase"/>
    <property type="match status" value="1"/>
</dbReference>